<dbReference type="RefSeq" id="WP_021704842.1">
    <property type="nucleotide sequence ID" value="NZ_BATJ01000005.1"/>
</dbReference>
<keyword evidence="3" id="KW-1185">Reference proteome</keyword>
<reference evidence="2 3" key="1">
    <citation type="submission" date="2013-09" db="EMBL/GenBank/DDBJ databases">
        <title>Whole genome shotgun sequence of Vibrio proteolyticus NBRC 13287.</title>
        <authorList>
            <person name="Isaki S."/>
            <person name="Hosoyama A."/>
            <person name="Numata M."/>
            <person name="Hashimoto M."/>
            <person name="Hosoyama Y."/>
            <person name="Tsuchikane K."/>
            <person name="Noguchi M."/>
            <person name="Hirakata S."/>
            <person name="Ichikawa N."/>
            <person name="Ohji S."/>
            <person name="Yamazoe A."/>
            <person name="Fujita N."/>
        </authorList>
    </citation>
    <scope>NUCLEOTIDE SEQUENCE [LARGE SCALE GENOMIC DNA]</scope>
    <source>
        <strain evidence="2 3">NBRC 13287</strain>
    </source>
</reference>
<feature type="domain" description="N-acetyltransferase" evidence="1">
    <location>
        <begin position="1"/>
        <end position="154"/>
    </location>
</feature>
<comment type="caution">
    <text evidence="2">The sequence shown here is derived from an EMBL/GenBank/DDBJ whole genome shotgun (WGS) entry which is preliminary data.</text>
</comment>
<accession>U3BAQ5</accession>
<dbReference type="Pfam" id="PF13673">
    <property type="entry name" value="Acetyltransf_10"/>
    <property type="match status" value="1"/>
</dbReference>
<dbReference type="EMBL" id="BATJ01000005">
    <property type="protein sequence ID" value="GAD66864.1"/>
    <property type="molecule type" value="Genomic_DNA"/>
</dbReference>
<evidence type="ECO:0000313" key="3">
    <source>
        <dbReference type="Proteomes" id="UP000016570"/>
    </source>
</evidence>
<gene>
    <name evidence="2" type="ORF">VPR01S_05_01590</name>
</gene>
<organism evidence="2 3">
    <name type="scientific">Vibrio proteolyticus NBRC 13287</name>
    <dbReference type="NCBI Taxonomy" id="1219065"/>
    <lineage>
        <taxon>Bacteria</taxon>
        <taxon>Pseudomonadati</taxon>
        <taxon>Pseudomonadota</taxon>
        <taxon>Gammaproteobacteria</taxon>
        <taxon>Vibrionales</taxon>
        <taxon>Vibrionaceae</taxon>
        <taxon>Vibrio</taxon>
    </lineage>
</organism>
<dbReference type="CDD" id="cd04301">
    <property type="entry name" value="NAT_SF"/>
    <property type="match status" value="1"/>
</dbReference>
<dbReference type="Proteomes" id="UP000016570">
    <property type="component" value="Unassembled WGS sequence"/>
</dbReference>
<evidence type="ECO:0000259" key="1">
    <source>
        <dbReference type="PROSITE" id="PS51186"/>
    </source>
</evidence>
<sequence>MQLRNYKTSDAKACWALFFHTVHTVTAADYTDAQRNAWAPADFSMQTWQQRLDTIRPIIAEEDGHLAGYADLQADGLIDHFFVSVHYQKCGVGRFLMEEIVRRAKEKNMARLYAHVSKTAKSFFEKNGFAVERQQEVAIGGITLTNYVMSRQISPEQP</sequence>
<protein>
    <recommendedName>
        <fullName evidence="1">N-acetyltransferase domain-containing protein</fullName>
    </recommendedName>
</protein>
<proteinExistence type="predicted"/>
<dbReference type="InterPro" id="IPR052564">
    <property type="entry name" value="N-acetyltrans/Recomb-assoc"/>
</dbReference>
<dbReference type="PROSITE" id="PS51186">
    <property type="entry name" value="GNAT"/>
    <property type="match status" value="1"/>
</dbReference>
<dbReference type="GO" id="GO:0016747">
    <property type="term" value="F:acyltransferase activity, transferring groups other than amino-acyl groups"/>
    <property type="evidence" value="ECO:0007669"/>
    <property type="project" value="InterPro"/>
</dbReference>
<name>U3BAQ5_VIBPR</name>
<dbReference type="InterPro" id="IPR000182">
    <property type="entry name" value="GNAT_dom"/>
</dbReference>
<dbReference type="Gene3D" id="3.40.630.30">
    <property type="match status" value="1"/>
</dbReference>
<dbReference type="InterPro" id="IPR016181">
    <property type="entry name" value="Acyl_CoA_acyltransferase"/>
</dbReference>
<evidence type="ECO:0000313" key="2">
    <source>
        <dbReference type="EMBL" id="GAD66864.1"/>
    </source>
</evidence>
<dbReference type="SUPFAM" id="SSF55729">
    <property type="entry name" value="Acyl-CoA N-acyltransferases (Nat)"/>
    <property type="match status" value="1"/>
</dbReference>
<dbReference type="eggNOG" id="COG0456">
    <property type="taxonomic scope" value="Bacteria"/>
</dbReference>
<dbReference type="PANTHER" id="PTHR43451:SF1">
    <property type="entry name" value="ACETYLTRANSFERASE"/>
    <property type="match status" value="1"/>
</dbReference>
<dbReference type="AlphaFoldDB" id="U3BAQ5"/>
<dbReference type="PANTHER" id="PTHR43451">
    <property type="entry name" value="ACETYLTRANSFERASE (GNAT) FAMILY PROTEIN"/>
    <property type="match status" value="1"/>
</dbReference>
<dbReference type="STRING" id="1219065.VPR01S_05_01590"/>